<organism evidence="1 2">
    <name type="scientific">Aquimarina litoralis</name>
    <dbReference type="NCBI Taxonomy" id="584605"/>
    <lineage>
        <taxon>Bacteria</taxon>
        <taxon>Pseudomonadati</taxon>
        <taxon>Bacteroidota</taxon>
        <taxon>Flavobacteriia</taxon>
        <taxon>Flavobacteriales</taxon>
        <taxon>Flavobacteriaceae</taxon>
        <taxon>Aquimarina</taxon>
    </lineage>
</organism>
<dbReference type="EMBL" id="BAAAGE010000002">
    <property type="protein sequence ID" value="GAA0723005.1"/>
    <property type="molecule type" value="Genomic_DNA"/>
</dbReference>
<accession>A0ABN1IX29</accession>
<comment type="caution">
    <text evidence="1">The sequence shown here is derived from an EMBL/GenBank/DDBJ whole genome shotgun (WGS) entry which is preliminary data.</text>
</comment>
<keyword evidence="2" id="KW-1185">Reference proteome</keyword>
<gene>
    <name evidence="1" type="ORF">GCM10009430_26020</name>
</gene>
<evidence type="ECO:0000313" key="1">
    <source>
        <dbReference type="EMBL" id="GAA0723005.1"/>
    </source>
</evidence>
<name>A0ABN1IX29_9FLAO</name>
<reference evidence="1 2" key="1">
    <citation type="journal article" date="2019" name="Int. J. Syst. Evol. Microbiol.">
        <title>The Global Catalogue of Microorganisms (GCM) 10K type strain sequencing project: providing services to taxonomists for standard genome sequencing and annotation.</title>
        <authorList>
            <consortium name="The Broad Institute Genomics Platform"/>
            <consortium name="The Broad Institute Genome Sequencing Center for Infectious Disease"/>
            <person name="Wu L."/>
            <person name="Ma J."/>
        </authorList>
    </citation>
    <scope>NUCLEOTIDE SEQUENCE [LARGE SCALE GENOMIC DNA]</scope>
    <source>
        <strain evidence="1 2">JCM 15974</strain>
    </source>
</reference>
<proteinExistence type="predicted"/>
<protein>
    <submittedName>
        <fullName evidence="1">Uncharacterized protein</fullName>
    </submittedName>
</protein>
<dbReference type="Proteomes" id="UP001501758">
    <property type="component" value="Unassembled WGS sequence"/>
</dbReference>
<evidence type="ECO:0000313" key="2">
    <source>
        <dbReference type="Proteomes" id="UP001501758"/>
    </source>
</evidence>
<sequence length="89" mass="10279">MVHTISIKKKILIFKNIFGVTIKLIDLKTIKSRKVDYKSLPSNIHNILLRKEYDSTCKITYTLTNKIYSFNGHVLSDKGLKLLLAKTKK</sequence>